<dbReference type="OrthoDB" id="5517693at2"/>
<evidence type="ECO:0000313" key="3">
    <source>
        <dbReference type="Proteomes" id="UP000297951"/>
    </source>
</evidence>
<sequence>MSQHLYNSVLLTGDLRLQGLTSRKISDAVRSKELVRLRQGAYIKTQTLAQATPTERALIHHIAVSKTRSHAVLTRTSAALAWGAPLLELPSHIYLASPWRDRGKQQGIRRCVTPAEAMNRAQEHQGLTVLSPIDTVLSCIGHQWALTTVTVAHYFLHQNLCNQYLLHDALLAVSDRGAKQARTLARSLTTELESPLESQAYFLMVLENLELPALQRWVVTSSGRRYRPDFMWRHLRLILEVDGRIKYTGAYRSFDEQRQQDLFRQRELENEGWKVLRITYEDLTHRPQHVVRLLLRHEVRRLAAA</sequence>
<dbReference type="Proteomes" id="UP000297951">
    <property type="component" value="Unassembled WGS sequence"/>
</dbReference>
<dbReference type="EMBL" id="SPQC01000041">
    <property type="protein sequence ID" value="TFU21015.1"/>
    <property type="molecule type" value="Genomic_DNA"/>
</dbReference>
<feature type="domain" description="DUF559" evidence="1">
    <location>
        <begin position="225"/>
        <end position="295"/>
    </location>
</feature>
<comment type="caution">
    <text evidence="2">The sequence shown here is derived from an EMBL/GenBank/DDBJ whole genome shotgun (WGS) entry which is preliminary data.</text>
</comment>
<reference evidence="2 3" key="1">
    <citation type="submission" date="2019-03" db="EMBL/GenBank/DDBJ databases">
        <title>Diversity of the mouse oral microbiome.</title>
        <authorList>
            <person name="Joseph S."/>
            <person name="Aduse-Opoku J."/>
            <person name="Curtis M."/>
            <person name="Wade W."/>
            <person name="Hashim A."/>
        </authorList>
    </citation>
    <scope>NUCLEOTIDE SEQUENCE [LARGE SCALE GENOMIC DNA]</scope>
    <source>
        <strain evidence="3">irhom_31</strain>
    </source>
</reference>
<dbReference type="InterPro" id="IPR007569">
    <property type="entry name" value="DUF559"/>
</dbReference>
<organism evidence="2 3">
    <name type="scientific">Rothia nasimurium</name>
    <dbReference type="NCBI Taxonomy" id="85336"/>
    <lineage>
        <taxon>Bacteria</taxon>
        <taxon>Bacillati</taxon>
        <taxon>Actinomycetota</taxon>
        <taxon>Actinomycetes</taxon>
        <taxon>Micrococcales</taxon>
        <taxon>Micrococcaceae</taxon>
        <taxon>Rothia</taxon>
    </lineage>
</organism>
<gene>
    <name evidence="2" type="ORF">E4U03_10145</name>
</gene>
<evidence type="ECO:0000313" key="2">
    <source>
        <dbReference type="EMBL" id="TFU21015.1"/>
    </source>
</evidence>
<dbReference type="Gene3D" id="3.40.960.10">
    <property type="entry name" value="VSR Endonuclease"/>
    <property type="match status" value="1"/>
</dbReference>
<evidence type="ECO:0000259" key="1">
    <source>
        <dbReference type="Pfam" id="PF04480"/>
    </source>
</evidence>
<proteinExistence type="predicted"/>
<protein>
    <submittedName>
        <fullName evidence="2">DUF559 domain-containing protein</fullName>
    </submittedName>
</protein>
<dbReference type="RefSeq" id="WP_135013529.1">
    <property type="nucleotide sequence ID" value="NZ_JADGLK010000041.1"/>
</dbReference>
<accession>A0A4Y9F3V9</accession>
<dbReference type="AlphaFoldDB" id="A0A4Y9F3V9"/>
<name>A0A4Y9F3V9_9MICC</name>
<dbReference type="SUPFAM" id="SSF52980">
    <property type="entry name" value="Restriction endonuclease-like"/>
    <property type="match status" value="1"/>
</dbReference>
<dbReference type="Pfam" id="PF04480">
    <property type="entry name" value="DUF559"/>
    <property type="match status" value="1"/>
</dbReference>
<dbReference type="InterPro" id="IPR011335">
    <property type="entry name" value="Restrct_endonuc-II-like"/>
</dbReference>